<comment type="catalytic activity">
    <reaction evidence="6">
        <text>a 2'-deoxyadenosine in DNA + S-adenosyl-L-methionine = an N(6)-methyl-2'-deoxyadenosine in DNA + S-adenosyl-L-homocysteine + H(+)</text>
        <dbReference type="Rhea" id="RHEA:15197"/>
        <dbReference type="Rhea" id="RHEA-COMP:12418"/>
        <dbReference type="Rhea" id="RHEA-COMP:12419"/>
        <dbReference type="ChEBI" id="CHEBI:15378"/>
        <dbReference type="ChEBI" id="CHEBI:57856"/>
        <dbReference type="ChEBI" id="CHEBI:59789"/>
        <dbReference type="ChEBI" id="CHEBI:90615"/>
        <dbReference type="ChEBI" id="CHEBI:90616"/>
        <dbReference type="EC" id="2.1.1.72"/>
    </reaction>
</comment>
<dbReference type="EC" id="2.1.1.72" evidence="2"/>
<evidence type="ECO:0000256" key="3">
    <source>
        <dbReference type="ARBA" id="ARBA00022603"/>
    </source>
</evidence>
<keyword evidence="5" id="KW-0949">S-adenosyl-L-methionine</keyword>
<evidence type="ECO:0000256" key="4">
    <source>
        <dbReference type="ARBA" id="ARBA00022679"/>
    </source>
</evidence>
<gene>
    <name evidence="7" type="ORF">HMPREF3226_02169</name>
</gene>
<reference evidence="8" key="1">
    <citation type="submission" date="2016-01" db="EMBL/GenBank/DDBJ databases">
        <authorList>
            <person name="Mitreva M."/>
            <person name="Pepin K.H."/>
            <person name="Mihindukulasuriya K.A."/>
            <person name="Fulton R."/>
            <person name="Fronick C."/>
            <person name="O'Laughlin M."/>
            <person name="Miner T."/>
            <person name="Herter B."/>
            <person name="Rosa B.A."/>
            <person name="Cordes M."/>
            <person name="Tomlinson C."/>
            <person name="Wollam A."/>
            <person name="Palsikar V.B."/>
            <person name="Mardis E.R."/>
            <person name="Wilson R.K."/>
        </authorList>
    </citation>
    <scope>NUCLEOTIDE SEQUENCE [LARGE SCALE GENOMIC DNA]</scope>
    <source>
        <strain evidence="8">MJR7716</strain>
    </source>
</reference>
<evidence type="ECO:0000256" key="2">
    <source>
        <dbReference type="ARBA" id="ARBA00011900"/>
    </source>
</evidence>
<dbReference type="InterPro" id="IPR023095">
    <property type="entry name" value="Ade_MeTrfase_dom_2"/>
</dbReference>
<comment type="similarity">
    <text evidence="1">Belongs to the N(4)/N(6)-methyltransferase family.</text>
</comment>
<dbReference type="GO" id="GO:1904047">
    <property type="term" value="F:S-adenosyl-L-methionine binding"/>
    <property type="evidence" value="ECO:0007669"/>
    <property type="project" value="TreeGrafter"/>
</dbReference>
<dbReference type="PANTHER" id="PTHR30481:SF3">
    <property type="entry name" value="DNA ADENINE METHYLASE"/>
    <property type="match status" value="1"/>
</dbReference>
<name>A0A133PXP4_9BACT</name>
<dbReference type="GO" id="GO:0043565">
    <property type="term" value="F:sequence-specific DNA binding"/>
    <property type="evidence" value="ECO:0007669"/>
    <property type="project" value="TreeGrafter"/>
</dbReference>
<protein>
    <recommendedName>
        <fullName evidence="2">site-specific DNA-methyltransferase (adenine-specific)</fullName>
        <ecNumber evidence="2">2.1.1.72</ecNumber>
    </recommendedName>
</protein>
<dbReference type="PATRIC" id="fig|28128.5.peg.2234"/>
<proteinExistence type="inferred from homology"/>
<dbReference type="PANTHER" id="PTHR30481">
    <property type="entry name" value="DNA ADENINE METHYLASE"/>
    <property type="match status" value="1"/>
</dbReference>
<sequence length="631" mass="73271">MGYFQQIIIDSVHNMRYLGSKEMLADAIKLLLQNHNLFQKHLVFFDAFCGMGSVADSMKPIYDHIVINDSLKCATIFTRGKLYANRCTFERLGFDPFTFFNENSNTIHGFFYQNYSFGGSERMYFSKENAGRIDYFRMQIEEWKENSQISEKEYVYLLACLLESVSDVSNTAGVYGAFLKHWDKRALKPIVFSRIDSNNGICETVESQNDKIENIISDVKCDVLYLDPPYTQNQYGTQYHLLETLILNDNPPISRVTGSRPTAPMRSNWSKMYHAHILFEKIVAETQASHIILSYNNDGFMSKDYIEKTLKRFGIEDTYDCATIDYKKYNNAKCQGADGHQEYLFYIQKKPANEVIVQSPLNYTGSKTKMVPIIKEYLPQGPLHTFIDAFGGGFNVGINISAERVIYNDINPFVEGLIQSFRLNTYEYLTYVSKLIRKYGLAPNGTEGYVALRNKYNSTPIPKRDPRMLYTLILYGFQQQIRFNTNHGFNNPIGSRWFNECLLSKFITFARCSKSKNAEYLNVSFERLIDQITPDTFVYADPPYRSTLGVYNDGKRGFEGWTIEHEQRLCLFLDQIHQREAKFMLSYVLQVEDFYNADIATWAERNGYHIIDIEVPQGRYNNRREVLIINY</sequence>
<dbReference type="Proteomes" id="UP000070533">
    <property type="component" value="Unassembled WGS sequence"/>
</dbReference>
<dbReference type="InterPro" id="IPR012327">
    <property type="entry name" value="MeTrfase_D12"/>
</dbReference>
<evidence type="ECO:0000256" key="6">
    <source>
        <dbReference type="ARBA" id="ARBA00047942"/>
    </source>
</evidence>
<dbReference type="GO" id="GO:0009307">
    <property type="term" value="P:DNA restriction-modification system"/>
    <property type="evidence" value="ECO:0007669"/>
    <property type="project" value="InterPro"/>
</dbReference>
<dbReference type="SUPFAM" id="SSF53335">
    <property type="entry name" value="S-adenosyl-L-methionine-dependent methyltransferases"/>
    <property type="match status" value="2"/>
</dbReference>
<keyword evidence="4" id="KW-0808">Transferase</keyword>
<dbReference type="REBASE" id="169988">
    <property type="entry name" value="M.Pco7716ORF2169P"/>
</dbReference>
<evidence type="ECO:0000256" key="5">
    <source>
        <dbReference type="ARBA" id="ARBA00022691"/>
    </source>
</evidence>
<keyword evidence="8" id="KW-1185">Reference proteome</keyword>
<comment type="caution">
    <text evidence="7">The sequence shown here is derived from an EMBL/GenBank/DDBJ whole genome shotgun (WGS) entry which is preliminary data.</text>
</comment>
<evidence type="ECO:0000313" key="7">
    <source>
        <dbReference type="EMBL" id="KXA34794.1"/>
    </source>
</evidence>
<dbReference type="InterPro" id="IPR029063">
    <property type="entry name" value="SAM-dependent_MTases_sf"/>
</dbReference>
<keyword evidence="3 7" id="KW-0489">Methyltransferase</keyword>
<evidence type="ECO:0000313" key="8">
    <source>
        <dbReference type="Proteomes" id="UP000070533"/>
    </source>
</evidence>
<dbReference type="Gene3D" id="3.40.50.150">
    <property type="entry name" value="Vaccinia Virus protein VP39"/>
    <property type="match status" value="2"/>
</dbReference>
<accession>A0A133PXP4</accession>
<dbReference type="InterPro" id="IPR012186">
    <property type="entry name" value="Ade-mod_methylase_MStsI"/>
</dbReference>
<dbReference type="STRING" id="28128.HMPREF3226_02169"/>
<organism evidence="7 8">
    <name type="scientific">Prevotella corporis</name>
    <dbReference type="NCBI Taxonomy" id="28128"/>
    <lineage>
        <taxon>Bacteria</taxon>
        <taxon>Pseudomonadati</taxon>
        <taxon>Bacteroidota</taxon>
        <taxon>Bacteroidia</taxon>
        <taxon>Bacteroidales</taxon>
        <taxon>Prevotellaceae</taxon>
        <taxon>Prevotella</taxon>
    </lineage>
</organism>
<dbReference type="GO" id="GO:0009007">
    <property type="term" value="F:site-specific DNA-methyltransferase (adenine-specific) activity"/>
    <property type="evidence" value="ECO:0007669"/>
    <property type="project" value="UniProtKB-EC"/>
</dbReference>
<dbReference type="PIRSF" id="PIRSF036638">
    <property type="entry name" value="M_m6A_StsI"/>
    <property type="match status" value="1"/>
</dbReference>
<dbReference type="GO" id="GO:0006298">
    <property type="term" value="P:mismatch repair"/>
    <property type="evidence" value="ECO:0007669"/>
    <property type="project" value="TreeGrafter"/>
</dbReference>
<evidence type="ECO:0000256" key="1">
    <source>
        <dbReference type="ARBA" id="ARBA00006594"/>
    </source>
</evidence>
<dbReference type="PRINTS" id="PR00505">
    <property type="entry name" value="D12N6MTFRASE"/>
</dbReference>
<dbReference type="EMBL" id="LRQG01000196">
    <property type="protein sequence ID" value="KXA34794.1"/>
    <property type="molecule type" value="Genomic_DNA"/>
</dbReference>
<dbReference type="GO" id="GO:0032259">
    <property type="term" value="P:methylation"/>
    <property type="evidence" value="ECO:0007669"/>
    <property type="project" value="UniProtKB-KW"/>
</dbReference>
<dbReference type="Gene3D" id="1.10.1020.10">
    <property type="entry name" value="Adenine-specific Methyltransferase, Domain 2"/>
    <property type="match status" value="1"/>
</dbReference>
<dbReference type="AlphaFoldDB" id="A0A133PXP4"/>
<dbReference type="Pfam" id="PF02086">
    <property type="entry name" value="MethyltransfD12"/>
    <property type="match status" value="2"/>
</dbReference>